<feature type="signal peptide" evidence="2">
    <location>
        <begin position="1"/>
        <end position="28"/>
    </location>
</feature>
<evidence type="ECO:0000256" key="2">
    <source>
        <dbReference type="SAM" id="SignalP"/>
    </source>
</evidence>
<dbReference type="Proteomes" id="UP000678374">
    <property type="component" value="Unassembled WGS sequence"/>
</dbReference>
<feature type="chain" id="PRO_5037621934" evidence="2">
    <location>
        <begin position="29"/>
        <end position="168"/>
    </location>
</feature>
<dbReference type="RefSeq" id="WP_210803901.1">
    <property type="nucleotide sequence ID" value="NZ_JAGQDE010000024.1"/>
</dbReference>
<feature type="region of interest" description="Disordered" evidence="1">
    <location>
        <begin position="55"/>
        <end position="104"/>
    </location>
</feature>
<feature type="compositionally biased region" description="Low complexity" evidence="1">
    <location>
        <begin position="75"/>
        <end position="84"/>
    </location>
</feature>
<dbReference type="EMBL" id="JAGQDE010000024">
    <property type="protein sequence ID" value="MBQ0961227.1"/>
    <property type="molecule type" value="Genomic_DNA"/>
</dbReference>
<evidence type="ECO:0000313" key="4">
    <source>
        <dbReference type="Proteomes" id="UP000678374"/>
    </source>
</evidence>
<accession>A0A941BLA4</accession>
<comment type="caution">
    <text evidence="3">The sequence shown here is derived from an EMBL/GenBank/DDBJ whole genome shotgun (WGS) entry which is preliminary data.</text>
</comment>
<name>A0A941BLA4_9BURK</name>
<keyword evidence="4" id="KW-1185">Reference proteome</keyword>
<gene>
    <name evidence="3" type="ORF">KAK06_19880</name>
</gene>
<sequence length="168" mass="18119">MRSSPAPRASGALLVLGLCLPAASAVQAQAGSQVYYVCPGNVFTNTITAKEAEQRGCKAREAQQPTSVAMPKARPAPSGSPASAKVNDADQRARESDARRILESELAKEEAALEALRREYNNGEPERRGDEVRNPQKYIDRVAEMKAAITRKEADIAALRREISKVAS</sequence>
<feature type="compositionally biased region" description="Basic and acidic residues" evidence="1">
    <location>
        <begin position="87"/>
        <end position="104"/>
    </location>
</feature>
<dbReference type="AlphaFoldDB" id="A0A941BLA4"/>
<protein>
    <submittedName>
        <fullName evidence="3">Uncharacterized protein</fullName>
    </submittedName>
</protein>
<proteinExistence type="predicted"/>
<evidence type="ECO:0000256" key="1">
    <source>
        <dbReference type="SAM" id="MobiDB-lite"/>
    </source>
</evidence>
<evidence type="ECO:0000313" key="3">
    <source>
        <dbReference type="EMBL" id="MBQ0961227.1"/>
    </source>
</evidence>
<reference evidence="3" key="1">
    <citation type="submission" date="2021-04" db="EMBL/GenBank/DDBJ databases">
        <title>The genome sequence of Ideonella sp. 4Y11.</title>
        <authorList>
            <person name="Liu Y."/>
        </authorList>
    </citation>
    <scope>NUCLEOTIDE SEQUENCE</scope>
    <source>
        <strain evidence="3">4Y11</strain>
    </source>
</reference>
<organism evidence="3 4">
    <name type="scientific">Ideonella aquatica</name>
    <dbReference type="NCBI Taxonomy" id="2824119"/>
    <lineage>
        <taxon>Bacteria</taxon>
        <taxon>Pseudomonadati</taxon>
        <taxon>Pseudomonadota</taxon>
        <taxon>Betaproteobacteria</taxon>
        <taxon>Burkholderiales</taxon>
        <taxon>Sphaerotilaceae</taxon>
        <taxon>Ideonella</taxon>
    </lineage>
</organism>
<keyword evidence="2" id="KW-0732">Signal</keyword>